<proteinExistence type="predicted"/>
<feature type="region of interest" description="Disordered" evidence="1">
    <location>
        <begin position="89"/>
        <end position="110"/>
    </location>
</feature>
<accession>A0ABU6Q865</accession>
<feature type="compositionally biased region" description="Low complexity" evidence="1">
    <location>
        <begin position="94"/>
        <end position="110"/>
    </location>
</feature>
<organism evidence="2 3">
    <name type="scientific">Stylosanthes scabra</name>
    <dbReference type="NCBI Taxonomy" id="79078"/>
    <lineage>
        <taxon>Eukaryota</taxon>
        <taxon>Viridiplantae</taxon>
        <taxon>Streptophyta</taxon>
        <taxon>Embryophyta</taxon>
        <taxon>Tracheophyta</taxon>
        <taxon>Spermatophyta</taxon>
        <taxon>Magnoliopsida</taxon>
        <taxon>eudicotyledons</taxon>
        <taxon>Gunneridae</taxon>
        <taxon>Pentapetalae</taxon>
        <taxon>rosids</taxon>
        <taxon>fabids</taxon>
        <taxon>Fabales</taxon>
        <taxon>Fabaceae</taxon>
        <taxon>Papilionoideae</taxon>
        <taxon>50 kb inversion clade</taxon>
        <taxon>dalbergioids sensu lato</taxon>
        <taxon>Dalbergieae</taxon>
        <taxon>Pterocarpus clade</taxon>
        <taxon>Stylosanthes</taxon>
    </lineage>
</organism>
<protein>
    <recommendedName>
        <fullName evidence="4">Late embryogenesis abundant protein Lea5</fullName>
    </recommendedName>
</protein>
<gene>
    <name evidence="2" type="ORF">PIB30_019820</name>
</gene>
<dbReference type="InterPro" id="IPR004926">
    <property type="entry name" value="LEA_3a"/>
</dbReference>
<evidence type="ECO:0000256" key="1">
    <source>
        <dbReference type="SAM" id="MobiDB-lite"/>
    </source>
</evidence>
<evidence type="ECO:0000313" key="3">
    <source>
        <dbReference type="Proteomes" id="UP001341840"/>
    </source>
</evidence>
<sequence length="110" mass="11709">MSSSLSRTLLSIPHRRGYAVASDASMKGGFDRMVNRSGMVGKIEDKDVGSNDGSKASSAWAPDPVTGYYRPINLANEIDPVELRNILLNPRVRSTSSSTSTSTSTSTSSP</sequence>
<comment type="caution">
    <text evidence="2">The sequence shown here is derived from an EMBL/GenBank/DDBJ whole genome shotgun (WGS) entry which is preliminary data.</text>
</comment>
<dbReference type="Proteomes" id="UP001341840">
    <property type="component" value="Unassembled WGS sequence"/>
</dbReference>
<dbReference type="PANTHER" id="PTHR33509:SF34">
    <property type="entry name" value="LATE EMBRYOGENIS ABUNDANT PROTEIN 41"/>
    <property type="match status" value="1"/>
</dbReference>
<dbReference type="EMBL" id="JASCZI010000062">
    <property type="protein sequence ID" value="MED6108044.1"/>
    <property type="molecule type" value="Genomic_DNA"/>
</dbReference>
<evidence type="ECO:0000313" key="2">
    <source>
        <dbReference type="EMBL" id="MED6108044.1"/>
    </source>
</evidence>
<feature type="region of interest" description="Disordered" evidence="1">
    <location>
        <begin position="41"/>
        <end position="66"/>
    </location>
</feature>
<keyword evidence="3" id="KW-1185">Reference proteome</keyword>
<name>A0ABU6Q865_9FABA</name>
<evidence type="ECO:0008006" key="4">
    <source>
        <dbReference type="Google" id="ProtNLM"/>
    </source>
</evidence>
<dbReference type="Pfam" id="PF03242">
    <property type="entry name" value="LEA_3a"/>
    <property type="match status" value="1"/>
</dbReference>
<reference evidence="2 3" key="1">
    <citation type="journal article" date="2023" name="Plants (Basel)">
        <title>Bridging the Gap: Combining Genomics and Transcriptomics Approaches to Understand Stylosanthes scabra, an Orphan Legume from the Brazilian Caatinga.</title>
        <authorList>
            <person name="Ferreira-Neto J.R.C."/>
            <person name="da Silva M.D."/>
            <person name="Binneck E."/>
            <person name="de Melo N.F."/>
            <person name="da Silva R.H."/>
            <person name="de Melo A.L.T.M."/>
            <person name="Pandolfi V."/>
            <person name="Bustamante F.O."/>
            <person name="Brasileiro-Vidal A.C."/>
            <person name="Benko-Iseppon A.M."/>
        </authorList>
    </citation>
    <scope>NUCLEOTIDE SEQUENCE [LARGE SCALE GENOMIC DNA]</scope>
    <source>
        <tissue evidence="2">Leaves</tissue>
    </source>
</reference>
<dbReference type="PANTHER" id="PTHR33509">
    <property type="entry name" value="LATE EMBRYOGENIS ABUNDANT PROTEIN 2-RELATED"/>
    <property type="match status" value="1"/>
</dbReference>